<accession>A0AAN7UU44</accession>
<name>A0AAN7UU44_9PEZI</name>
<dbReference type="GO" id="GO:0005789">
    <property type="term" value="C:endoplasmic reticulum membrane"/>
    <property type="evidence" value="ECO:0007669"/>
    <property type="project" value="TreeGrafter"/>
</dbReference>
<evidence type="ECO:0000256" key="1">
    <source>
        <dbReference type="ARBA" id="ARBA00023589"/>
    </source>
</evidence>
<dbReference type="EMBL" id="JAWHQM010000027">
    <property type="protein sequence ID" value="KAK5632851.1"/>
    <property type="molecule type" value="Genomic_DNA"/>
</dbReference>
<reference evidence="3 4" key="1">
    <citation type="submission" date="2023-10" db="EMBL/GenBank/DDBJ databases">
        <title>Draft genome sequence of Xylaria bambusicola isolate GMP-LS, the root and basal stem rot pathogen of sugarcane in Indonesia.</title>
        <authorList>
            <person name="Selvaraj P."/>
            <person name="Muralishankar V."/>
            <person name="Muruganantham S."/>
            <person name="Sp S."/>
            <person name="Haryani S."/>
            <person name="Lau K.J.X."/>
            <person name="Naqvi N.I."/>
        </authorList>
    </citation>
    <scope>NUCLEOTIDE SEQUENCE [LARGE SCALE GENOMIC DNA]</scope>
    <source>
        <strain evidence="3">GMP-LS</strain>
    </source>
</reference>
<dbReference type="AlphaFoldDB" id="A0AAN7UU44"/>
<keyword evidence="4" id="KW-1185">Reference proteome</keyword>
<evidence type="ECO:0000313" key="4">
    <source>
        <dbReference type="Proteomes" id="UP001305414"/>
    </source>
</evidence>
<proteinExistence type="predicted"/>
<comment type="pathway">
    <text evidence="1">Steroid biosynthesis; zymosterol biosynthesis; zymosterol from lanosterol: step 5/6.</text>
</comment>
<dbReference type="Proteomes" id="UP001305414">
    <property type="component" value="Unassembled WGS sequence"/>
</dbReference>
<protein>
    <recommendedName>
        <fullName evidence="2">3beta-hydroxysteroid 3-dehydrogenase</fullName>
        <ecNumber evidence="2">1.1.1.270</ecNumber>
    </recommendedName>
</protein>
<evidence type="ECO:0000256" key="2">
    <source>
        <dbReference type="ARBA" id="ARBA00023621"/>
    </source>
</evidence>
<gene>
    <name evidence="3" type="ORF">RRF57_008565</name>
</gene>
<dbReference type="PANTHER" id="PTHR43647">
    <property type="entry name" value="DEHYDROGENASE"/>
    <property type="match status" value="1"/>
</dbReference>
<sequence>MAGTIIITGANGSIAVHAVQQLLSKAPDSTLILTVRETSDADPNTGRLQETVNQFPKSTVVVRRLDLTSLKNVHKFAETIAAEVIQEKLPPLAAIVCNAFHWNMIADPELTEDGSEKTMQVNHVSHAALILRLLGSFGPRGGRLVLFTSDCHYPGRNTLEIYPPGLPVDLDELIRADPDTDKRGRGFQNYANSKLAILMWTYALNRYLEMVGITQAIRSCNREAFKLTDFQDDQFSKISAVAIDPGSIADSRALRTNTPVTLSYMQRFVLQPLWPILRLLIPSVRPSTDAGADVADIALSRKHARERGYLNLLMPGPSSEESLDEVKQQKIWVKTAEWAGITRENTTLKGGFQSRRPC</sequence>
<dbReference type="GO" id="GO:0005811">
    <property type="term" value="C:lipid droplet"/>
    <property type="evidence" value="ECO:0007669"/>
    <property type="project" value="TreeGrafter"/>
</dbReference>
<organism evidence="3 4">
    <name type="scientific">Xylaria bambusicola</name>
    <dbReference type="NCBI Taxonomy" id="326684"/>
    <lineage>
        <taxon>Eukaryota</taxon>
        <taxon>Fungi</taxon>
        <taxon>Dikarya</taxon>
        <taxon>Ascomycota</taxon>
        <taxon>Pezizomycotina</taxon>
        <taxon>Sordariomycetes</taxon>
        <taxon>Xylariomycetidae</taxon>
        <taxon>Xylariales</taxon>
        <taxon>Xylariaceae</taxon>
        <taxon>Xylaria</taxon>
    </lineage>
</organism>
<dbReference type="PANTHER" id="PTHR43647:SF4">
    <property type="entry name" value="KETOREDUCTASE (KR) DOMAIN-CONTAINING PROTEIN"/>
    <property type="match status" value="1"/>
</dbReference>
<dbReference type="GO" id="GO:0005741">
    <property type="term" value="C:mitochondrial outer membrane"/>
    <property type="evidence" value="ECO:0007669"/>
    <property type="project" value="TreeGrafter"/>
</dbReference>
<dbReference type="SUPFAM" id="SSF51735">
    <property type="entry name" value="NAD(P)-binding Rossmann-fold domains"/>
    <property type="match status" value="1"/>
</dbReference>
<dbReference type="InterPro" id="IPR002347">
    <property type="entry name" value="SDR_fam"/>
</dbReference>
<evidence type="ECO:0000313" key="3">
    <source>
        <dbReference type="EMBL" id="KAK5632851.1"/>
    </source>
</evidence>
<dbReference type="InterPro" id="IPR051593">
    <property type="entry name" value="Ergosterol_Biosynth_ERG27"/>
</dbReference>
<dbReference type="Gene3D" id="3.40.50.720">
    <property type="entry name" value="NAD(P)-binding Rossmann-like Domain"/>
    <property type="match status" value="1"/>
</dbReference>
<dbReference type="InterPro" id="IPR036291">
    <property type="entry name" value="NAD(P)-bd_dom_sf"/>
</dbReference>
<dbReference type="GO" id="GO:0000253">
    <property type="term" value="F:3-beta-hydroxysteroid 3-dehydrogenase (NADP+) activity"/>
    <property type="evidence" value="ECO:0007669"/>
    <property type="project" value="UniProtKB-EC"/>
</dbReference>
<comment type="caution">
    <text evidence="3">The sequence shown here is derived from an EMBL/GenBank/DDBJ whole genome shotgun (WGS) entry which is preliminary data.</text>
</comment>
<dbReference type="EC" id="1.1.1.270" evidence="2"/>
<dbReference type="Pfam" id="PF00106">
    <property type="entry name" value="adh_short"/>
    <property type="match status" value="1"/>
</dbReference>